<name>A0A1T4PRN3_9ACTN</name>
<dbReference type="Pfam" id="PF01740">
    <property type="entry name" value="STAS"/>
    <property type="match status" value="1"/>
</dbReference>
<dbReference type="SUPFAM" id="SSF52091">
    <property type="entry name" value="SpoIIaa-like"/>
    <property type="match status" value="1"/>
</dbReference>
<dbReference type="GO" id="GO:0043856">
    <property type="term" value="F:anti-sigma factor antagonist activity"/>
    <property type="evidence" value="ECO:0007669"/>
    <property type="project" value="TreeGrafter"/>
</dbReference>
<dbReference type="PANTHER" id="PTHR33495">
    <property type="entry name" value="ANTI-SIGMA FACTOR ANTAGONIST TM_1081-RELATED-RELATED"/>
    <property type="match status" value="1"/>
</dbReference>
<dbReference type="AlphaFoldDB" id="A0A1T4PRN3"/>
<dbReference type="PANTHER" id="PTHR33495:SF2">
    <property type="entry name" value="ANTI-SIGMA FACTOR ANTAGONIST TM_1081-RELATED"/>
    <property type="match status" value="1"/>
</dbReference>
<accession>A0A1T4PRN3</accession>
<dbReference type="OrthoDB" id="3297400at2"/>
<evidence type="ECO:0000259" key="1">
    <source>
        <dbReference type="PROSITE" id="PS50801"/>
    </source>
</evidence>
<dbReference type="RefSeq" id="WP_159457246.1">
    <property type="nucleotide sequence ID" value="NZ_FUWS01000004.1"/>
</dbReference>
<dbReference type="InterPro" id="IPR002645">
    <property type="entry name" value="STAS_dom"/>
</dbReference>
<evidence type="ECO:0000313" key="3">
    <source>
        <dbReference type="Proteomes" id="UP000190637"/>
    </source>
</evidence>
<gene>
    <name evidence="2" type="ORF">SAMN02745673_01963</name>
</gene>
<keyword evidence="3" id="KW-1185">Reference proteome</keyword>
<dbReference type="PROSITE" id="PS50801">
    <property type="entry name" value="STAS"/>
    <property type="match status" value="1"/>
</dbReference>
<reference evidence="2 3" key="1">
    <citation type="submission" date="2017-02" db="EMBL/GenBank/DDBJ databases">
        <authorList>
            <person name="Peterson S.W."/>
        </authorList>
    </citation>
    <scope>NUCLEOTIDE SEQUENCE [LARGE SCALE GENOMIC DNA]</scope>
    <source>
        <strain evidence="2 3">DSM 45154</strain>
    </source>
</reference>
<feature type="domain" description="STAS" evidence="1">
    <location>
        <begin position="11"/>
        <end position="109"/>
    </location>
</feature>
<dbReference type="CDD" id="cd07043">
    <property type="entry name" value="STAS_anti-anti-sigma_factors"/>
    <property type="match status" value="1"/>
</dbReference>
<dbReference type="Gene3D" id="3.30.750.24">
    <property type="entry name" value="STAS domain"/>
    <property type="match status" value="1"/>
</dbReference>
<sequence>MHAPCARDAPLVVPAPVEIDMTVADDFAEALSDAVATGPACVVVDMSRTVFCDSSGIAAIMAALGQAGPEGPALVLAVPDAQVRRVLSLVGLDLLVPIHHDLDTALRGGSAAT</sequence>
<dbReference type="STRING" id="1122192.SAMN02745673_01963"/>
<dbReference type="EMBL" id="FUWS01000004">
    <property type="protein sequence ID" value="SJZ94215.1"/>
    <property type="molecule type" value="Genomic_DNA"/>
</dbReference>
<protein>
    <submittedName>
        <fullName evidence="2">Anti-anti-sigma factor</fullName>
    </submittedName>
</protein>
<dbReference type="InterPro" id="IPR036513">
    <property type="entry name" value="STAS_dom_sf"/>
</dbReference>
<proteinExistence type="predicted"/>
<organism evidence="2 3">
    <name type="scientific">Marinactinospora thermotolerans DSM 45154</name>
    <dbReference type="NCBI Taxonomy" id="1122192"/>
    <lineage>
        <taxon>Bacteria</taxon>
        <taxon>Bacillati</taxon>
        <taxon>Actinomycetota</taxon>
        <taxon>Actinomycetes</taxon>
        <taxon>Streptosporangiales</taxon>
        <taxon>Nocardiopsidaceae</taxon>
        <taxon>Marinactinospora</taxon>
    </lineage>
</organism>
<dbReference type="Proteomes" id="UP000190637">
    <property type="component" value="Unassembled WGS sequence"/>
</dbReference>
<evidence type="ECO:0000313" key="2">
    <source>
        <dbReference type="EMBL" id="SJZ94215.1"/>
    </source>
</evidence>